<reference evidence="2" key="1">
    <citation type="journal article" date="2024" name="IScience">
        <title>Strigolactones Initiate the Formation of Haustorium-like Structures in Castilleja.</title>
        <authorList>
            <person name="Buerger M."/>
            <person name="Peterson D."/>
            <person name="Chory J."/>
        </authorList>
    </citation>
    <scope>NUCLEOTIDE SEQUENCE [LARGE SCALE GENOMIC DNA]</scope>
</reference>
<protein>
    <submittedName>
        <fullName evidence="1">Lipase-like pad4</fullName>
    </submittedName>
</protein>
<accession>A0ABD3D9P7</accession>
<proteinExistence type="predicted"/>
<dbReference type="Proteomes" id="UP001632038">
    <property type="component" value="Unassembled WGS sequence"/>
</dbReference>
<evidence type="ECO:0000313" key="1">
    <source>
        <dbReference type="EMBL" id="KAL3637869.1"/>
    </source>
</evidence>
<dbReference type="AlphaFoldDB" id="A0ABD3D9P7"/>
<dbReference type="PANTHER" id="PTHR47413:SF2">
    <property type="entry name" value="LIPASE-LIKE PAD4"/>
    <property type="match status" value="1"/>
</dbReference>
<keyword evidence="2" id="KW-1185">Reference proteome</keyword>
<gene>
    <name evidence="1" type="primary">PAD4_1</name>
    <name evidence="1" type="ORF">CASFOL_018317</name>
</gene>
<dbReference type="EMBL" id="JAVIJP010000023">
    <property type="protein sequence ID" value="KAL3637869.1"/>
    <property type="molecule type" value="Genomic_DNA"/>
</dbReference>
<evidence type="ECO:0000313" key="2">
    <source>
        <dbReference type="Proteomes" id="UP001632038"/>
    </source>
</evidence>
<sequence>MAPETSQFESSEMLATFLASTPLLEETWRLCSHANASAQRSFAVNVVGQVAYVAFSGVQAVAWNSGSDGDDKCGNLVELESVGKGLFGTFTCHIEGKGAVMVHGGLLQLFFSFYETQEFQQQVETRNNSGSLIKDNQRSSMMSAMLANLTS</sequence>
<name>A0ABD3D9P7_9LAMI</name>
<dbReference type="PANTHER" id="PTHR47413">
    <property type="entry name" value="LIPASE-LIKE PAD4"/>
    <property type="match status" value="1"/>
</dbReference>
<comment type="caution">
    <text evidence="1">The sequence shown here is derived from an EMBL/GenBank/DDBJ whole genome shotgun (WGS) entry which is preliminary data.</text>
</comment>
<organism evidence="1 2">
    <name type="scientific">Castilleja foliolosa</name>
    <dbReference type="NCBI Taxonomy" id="1961234"/>
    <lineage>
        <taxon>Eukaryota</taxon>
        <taxon>Viridiplantae</taxon>
        <taxon>Streptophyta</taxon>
        <taxon>Embryophyta</taxon>
        <taxon>Tracheophyta</taxon>
        <taxon>Spermatophyta</taxon>
        <taxon>Magnoliopsida</taxon>
        <taxon>eudicotyledons</taxon>
        <taxon>Gunneridae</taxon>
        <taxon>Pentapetalae</taxon>
        <taxon>asterids</taxon>
        <taxon>lamiids</taxon>
        <taxon>Lamiales</taxon>
        <taxon>Orobanchaceae</taxon>
        <taxon>Pedicularideae</taxon>
        <taxon>Castillejinae</taxon>
        <taxon>Castilleja</taxon>
    </lineage>
</organism>